<keyword evidence="9 12" id="KW-0472">Membrane</keyword>
<comment type="subcellular location">
    <subcellularLocation>
        <location evidence="1">Cell membrane</location>
        <topology evidence="1">Multi-pass membrane protein</topology>
    </subcellularLocation>
</comment>
<feature type="transmembrane region" description="Helical" evidence="12">
    <location>
        <begin position="233"/>
        <end position="252"/>
    </location>
</feature>
<name>A0A1D9PB05_9FLAO</name>
<feature type="transmembrane region" description="Helical" evidence="12">
    <location>
        <begin position="318"/>
        <end position="340"/>
    </location>
</feature>
<dbReference type="Gene3D" id="1.20.1730.10">
    <property type="entry name" value="Sodium/glucose cotransporter"/>
    <property type="match status" value="1"/>
</dbReference>
<keyword evidence="10" id="KW-0739">Sodium transport</keyword>
<dbReference type="Proteomes" id="UP000178198">
    <property type="component" value="Chromosome"/>
</dbReference>
<feature type="transmembrane region" description="Helical" evidence="12">
    <location>
        <begin position="76"/>
        <end position="97"/>
    </location>
</feature>
<evidence type="ECO:0000256" key="8">
    <source>
        <dbReference type="ARBA" id="ARBA00023065"/>
    </source>
</evidence>
<feature type="transmembrane region" description="Helical" evidence="12">
    <location>
        <begin position="273"/>
        <end position="298"/>
    </location>
</feature>
<feature type="transmembrane region" description="Helical" evidence="12">
    <location>
        <begin position="118"/>
        <end position="147"/>
    </location>
</feature>
<dbReference type="CDD" id="cd11495">
    <property type="entry name" value="SLC5sbd_NIS-like_u3"/>
    <property type="match status" value="1"/>
</dbReference>
<feature type="transmembrane region" description="Helical" evidence="12">
    <location>
        <begin position="434"/>
        <end position="458"/>
    </location>
</feature>
<dbReference type="AlphaFoldDB" id="A0A1D9PB05"/>
<dbReference type="GO" id="GO:0005886">
    <property type="term" value="C:plasma membrane"/>
    <property type="evidence" value="ECO:0007669"/>
    <property type="project" value="UniProtKB-SubCell"/>
</dbReference>
<dbReference type="Pfam" id="PF00474">
    <property type="entry name" value="SSF"/>
    <property type="match status" value="1"/>
</dbReference>
<evidence type="ECO:0000256" key="7">
    <source>
        <dbReference type="ARBA" id="ARBA00023053"/>
    </source>
</evidence>
<evidence type="ECO:0000256" key="10">
    <source>
        <dbReference type="ARBA" id="ARBA00023201"/>
    </source>
</evidence>
<dbReference type="RefSeq" id="WP_071184753.1">
    <property type="nucleotide sequence ID" value="NZ_CP017774.1"/>
</dbReference>
<evidence type="ECO:0000313" key="13">
    <source>
        <dbReference type="EMBL" id="AOZ99504.1"/>
    </source>
</evidence>
<feature type="transmembrane region" description="Helical" evidence="12">
    <location>
        <begin position="377"/>
        <end position="396"/>
    </location>
</feature>
<keyword evidence="8" id="KW-0406">Ion transport</keyword>
<dbReference type="PANTHER" id="PTHR42985:SF40">
    <property type="entry name" value="LD47995P-RELATED"/>
    <property type="match status" value="1"/>
</dbReference>
<evidence type="ECO:0000256" key="5">
    <source>
        <dbReference type="ARBA" id="ARBA00022692"/>
    </source>
</evidence>
<protein>
    <submittedName>
        <fullName evidence="13">Sodium transporter</fullName>
    </submittedName>
</protein>
<keyword evidence="14" id="KW-1185">Reference proteome</keyword>
<evidence type="ECO:0000256" key="9">
    <source>
        <dbReference type="ARBA" id="ARBA00023136"/>
    </source>
</evidence>
<keyword evidence="3" id="KW-0813">Transport</keyword>
<evidence type="ECO:0000256" key="6">
    <source>
        <dbReference type="ARBA" id="ARBA00022989"/>
    </source>
</evidence>
<feature type="transmembrane region" description="Helical" evidence="12">
    <location>
        <begin position="179"/>
        <end position="202"/>
    </location>
</feature>
<proteinExistence type="inferred from homology"/>
<sequence length="522" mass="57280">MNESSLHFIDYFIIVLSLIITFWFGVRFSKKNTNTEQYFAAGGNIPAWAVGMSIFATLISSVTFLAYPGEGYKSNWILLIQGFMVPVVLLFSIRFIVPLYRNVIGLSAYEYFEKRFGYLARVYGSLGFIFAHFSKMGSVLFLLALALSSMTGVNTLSIIWIIGIAIVFITLFGGMEAVIWLDVIQGFLLILGGIVAIVVILLKTDGGFGAIVNYAVDHDKIGFGPYDFDFVNLTFWVMVINGTFYAIQKYGADQTIVQRYLTAKSDKDAIKAAVLGIGITVPVWIAFMFIGTALFSFYGLNPVELPQGIKSDAVFPHFITTQLPPGLIGLILSALIAAAISSLDADLNCLAAVGVDDYYKRLYPNSSGMDQLRMGKILVVVAGLAAILVASFYVFAGENDGILSTVFMLYAIFSGGIAGMLLLGLFVNRANRKGLNVGIVACILFTGFALLTSTSTGNGANRHLLLDMGIYNYTQHKYMLGVYSHLVLFSVGWIASYFFPKTEVPNNLTYYGYLEKKRKGLI</sequence>
<feature type="transmembrane region" description="Helical" evidence="12">
    <location>
        <begin position="6"/>
        <end position="26"/>
    </location>
</feature>
<keyword evidence="5 12" id="KW-0812">Transmembrane</keyword>
<dbReference type="EMBL" id="CP017774">
    <property type="protein sequence ID" value="AOZ99504.1"/>
    <property type="molecule type" value="Genomic_DNA"/>
</dbReference>
<feature type="transmembrane region" description="Helical" evidence="12">
    <location>
        <begin position="38"/>
        <end position="64"/>
    </location>
</feature>
<dbReference type="GO" id="GO:0015293">
    <property type="term" value="F:symporter activity"/>
    <property type="evidence" value="ECO:0007669"/>
    <property type="project" value="TreeGrafter"/>
</dbReference>
<gene>
    <name evidence="13" type="ORF">BIW12_08645</name>
</gene>
<dbReference type="InterPro" id="IPR001734">
    <property type="entry name" value="Na/solute_symporter"/>
</dbReference>
<feature type="transmembrane region" description="Helical" evidence="12">
    <location>
        <begin position="153"/>
        <end position="172"/>
    </location>
</feature>
<keyword evidence="6 12" id="KW-1133">Transmembrane helix</keyword>
<organism evidence="13 14">
    <name type="scientific">Flavobacterium commune</name>
    <dbReference type="NCBI Taxonomy" id="1306519"/>
    <lineage>
        <taxon>Bacteria</taxon>
        <taxon>Pseudomonadati</taxon>
        <taxon>Bacteroidota</taxon>
        <taxon>Flavobacteriia</taxon>
        <taxon>Flavobacteriales</taxon>
        <taxon>Flavobacteriaceae</taxon>
        <taxon>Flavobacterium</taxon>
    </lineage>
</organism>
<feature type="transmembrane region" description="Helical" evidence="12">
    <location>
        <begin position="402"/>
        <end position="427"/>
    </location>
</feature>
<dbReference type="OrthoDB" id="9803597at2"/>
<accession>A0A1D9PB05</accession>
<dbReference type="GO" id="GO:0006814">
    <property type="term" value="P:sodium ion transport"/>
    <property type="evidence" value="ECO:0007669"/>
    <property type="project" value="UniProtKB-KW"/>
</dbReference>
<evidence type="ECO:0000256" key="1">
    <source>
        <dbReference type="ARBA" id="ARBA00004651"/>
    </source>
</evidence>
<evidence type="ECO:0000256" key="3">
    <source>
        <dbReference type="ARBA" id="ARBA00022448"/>
    </source>
</evidence>
<dbReference type="InterPro" id="IPR038377">
    <property type="entry name" value="Na/Glc_symporter_sf"/>
</dbReference>
<evidence type="ECO:0000256" key="2">
    <source>
        <dbReference type="ARBA" id="ARBA00006434"/>
    </source>
</evidence>
<evidence type="ECO:0000256" key="4">
    <source>
        <dbReference type="ARBA" id="ARBA00022475"/>
    </source>
</evidence>
<dbReference type="NCBIfam" id="TIGR00813">
    <property type="entry name" value="sss"/>
    <property type="match status" value="1"/>
</dbReference>
<feature type="transmembrane region" description="Helical" evidence="12">
    <location>
        <begin position="478"/>
        <end position="499"/>
    </location>
</feature>
<keyword evidence="7" id="KW-0915">Sodium</keyword>
<reference evidence="13 14" key="1">
    <citation type="submission" date="2016-10" db="EMBL/GenBank/DDBJ databases">
        <title>Complete Genome Sequence of Flavobacterium sp. PK15.</title>
        <authorList>
            <person name="Ekwe A."/>
            <person name="Kim S.B."/>
        </authorList>
    </citation>
    <scope>NUCLEOTIDE SEQUENCE [LARGE SCALE GENOMIC DNA]</scope>
    <source>
        <strain evidence="13 14">PK15</strain>
    </source>
</reference>
<evidence type="ECO:0000256" key="11">
    <source>
        <dbReference type="RuleBase" id="RU362091"/>
    </source>
</evidence>
<evidence type="ECO:0000256" key="12">
    <source>
        <dbReference type="SAM" id="Phobius"/>
    </source>
</evidence>
<evidence type="ECO:0000313" key="14">
    <source>
        <dbReference type="Proteomes" id="UP000178198"/>
    </source>
</evidence>
<comment type="similarity">
    <text evidence="2 11">Belongs to the sodium:solute symporter (SSF) (TC 2.A.21) family.</text>
</comment>
<dbReference type="PROSITE" id="PS50283">
    <property type="entry name" value="NA_SOLUT_SYMP_3"/>
    <property type="match status" value="1"/>
</dbReference>
<dbReference type="STRING" id="1306519.BIW12_08645"/>
<dbReference type="InterPro" id="IPR051163">
    <property type="entry name" value="Sodium:Solute_Symporter_SSF"/>
</dbReference>
<dbReference type="PANTHER" id="PTHR42985">
    <property type="entry name" value="SODIUM-COUPLED MONOCARBOXYLATE TRANSPORTER"/>
    <property type="match status" value="1"/>
</dbReference>
<keyword evidence="4" id="KW-1003">Cell membrane</keyword>
<dbReference type="KEGG" id="fcm:BIW12_08645"/>